<dbReference type="EMBL" id="CP060138">
    <property type="protein sequence ID" value="QQV75310.1"/>
    <property type="molecule type" value="Genomic_DNA"/>
</dbReference>
<gene>
    <name evidence="1" type="ORF">H6P87_00863</name>
</gene>
<proteinExistence type="predicted"/>
<evidence type="ECO:0000313" key="1">
    <source>
        <dbReference type="EMBL" id="QQV75310.1"/>
    </source>
</evidence>
<sequence length="37" mass="4345">MKEAGYYIDAMLKYVNALTFDRKLTVVYNKIGDLWSN</sequence>
<keyword evidence="2" id="KW-1185">Reference proteome</keyword>
<accession>A0A9E6SQR1</accession>
<name>A0A9E6SQR1_9RICK</name>
<protein>
    <submittedName>
        <fullName evidence="1">Uncharacterized protein</fullName>
    </submittedName>
</protein>
<evidence type="ECO:0000313" key="2">
    <source>
        <dbReference type="Proteomes" id="UP000595296"/>
    </source>
</evidence>
<reference evidence="1 2" key="1">
    <citation type="journal article" date="2021" name="Int. J. Syst. Evol. Microbiol.">
        <title>Characterization of a novel transitional group Rickettsia species (Rickettsia tillamookensis sp. nov.) from the western black-legged tick, Ixodes pacificus.</title>
        <authorList>
            <person name="Gauthier D.T."/>
            <person name="Karpathy S.E."/>
            <person name="Grizzard S.L."/>
            <person name="Batra D."/>
            <person name="Rowe L.A."/>
            <person name="Paddock C.D."/>
        </authorList>
    </citation>
    <scope>NUCLEOTIDE SEQUENCE [LARGE SCALE GENOMIC DNA]</scope>
    <source>
        <strain evidence="1 2">Tillamook 23</strain>
    </source>
</reference>
<organism evidence="1 2">
    <name type="scientific">Rickettsia tillamookensis</name>
    <dbReference type="NCBI Taxonomy" id="2761623"/>
    <lineage>
        <taxon>Bacteria</taxon>
        <taxon>Pseudomonadati</taxon>
        <taxon>Pseudomonadota</taxon>
        <taxon>Alphaproteobacteria</taxon>
        <taxon>Rickettsiales</taxon>
        <taxon>Rickettsiaceae</taxon>
        <taxon>Rickettsieae</taxon>
        <taxon>Rickettsia</taxon>
        <taxon>spotted fever group</taxon>
    </lineage>
</organism>
<dbReference type="Proteomes" id="UP000595296">
    <property type="component" value="Chromosome"/>
</dbReference>